<proteinExistence type="predicted"/>
<name>A0ABQ4WWM1_9ASTR</name>
<organism evidence="1 2">
    <name type="scientific">Tanacetum coccineum</name>
    <dbReference type="NCBI Taxonomy" id="301880"/>
    <lineage>
        <taxon>Eukaryota</taxon>
        <taxon>Viridiplantae</taxon>
        <taxon>Streptophyta</taxon>
        <taxon>Embryophyta</taxon>
        <taxon>Tracheophyta</taxon>
        <taxon>Spermatophyta</taxon>
        <taxon>Magnoliopsida</taxon>
        <taxon>eudicotyledons</taxon>
        <taxon>Gunneridae</taxon>
        <taxon>Pentapetalae</taxon>
        <taxon>asterids</taxon>
        <taxon>campanulids</taxon>
        <taxon>Asterales</taxon>
        <taxon>Asteraceae</taxon>
        <taxon>Asteroideae</taxon>
        <taxon>Anthemideae</taxon>
        <taxon>Anthemidinae</taxon>
        <taxon>Tanacetum</taxon>
    </lineage>
</organism>
<keyword evidence="2" id="KW-1185">Reference proteome</keyword>
<dbReference type="EMBL" id="BQNB010008997">
    <property type="protein sequence ID" value="GJS57311.1"/>
    <property type="molecule type" value="Genomic_DNA"/>
</dbReference>
<reference evidence="1" key="2">
    <citation type="submission" date="2022-01" db="EMBL/GenBank/DDBJ databases">
        <authorList>
            <person name="Yamashiro T."/>
            <person name="Shiraishi A."/>
            <person name="Satake H."/>
            <person name="Nakayama K."/>
        </authorList>
    </citation>
    <scope>NUCLEOTIDE SEQUENCE</scope>
</reference>
<protein>
    <submittedName>
        <fullName evidence="1">Uncharacterized protein</fullName>
    </submittedName>
</protein>
<reference evidence="1" key="1">
    <citation type="journal article" date="2022" name="Int. J. Mol. Sci.">
        <title>Draft Genome of Tanacetum Coccineum: Genomic Comparison of Closely Related Tanacetum-Family Plants.</title>
        <authorList>
            <person name="Yamashiro T."/>
            <person name="Shiraishi A."/>
            <person name="Nakayama K."/>
            <person name="Satake H."/>
        </authorList>
    </citation>
    <scope>NUCLEOTIDE SEQUENCE</scope>
</reference>
<gene>
    <name evidence="1" type="ORF">Tco_0652095</name>
</gene>
<evidence type="ECO:0000313" key="2">
    <source>
        <dbReference type="Proteomes" id="UP001151760"/>
    </source>
</evidence>
<accession>A0ABQ4WWM1</accession>
<evidence type="ECO:0000313" key="1">
    <source>
        <dbReference type="EMBL" id="GJS57311.1"/>
    </source>
</evidence>
<dbReference type="Proteomes" id="UP001151760">
    <property type="component" value="Unassembled WGS sequence"/>
</dbReference>
<sequence>MITTLSVLNSVSVSTSCACRVRSAARNPAISVCCASIVVCSALMPHWQSPALSLVEDAWHMIQRFKGLDLKMDFDQGTRLMDCRCS</sequence>
<comment type="caution">
    <text evidence="1">The sequence shown here is derived from an EMBL/GenBank/DDBJ whole genome shotgun (WGS) entry which is preliminary data.</text>
</comment>